<evidence type="ECO:0000313" key="2">
    <source>
        <dbReference type="Proteomes" id="UP000077519"/>
    </source>
</evidence>
<accession>A0A177YLZ0</accession>
<sequence length="77" mass="8208">MGFVHTFVKAWRGRQSPGAVLPDPDVSVADVERIVSSEPNRVAAVKALRQQHPGLKLKDAADLVDAARATRGPEPGP</sequence>
<dbReference type="AlphaFoldDB" id="A0A177YLZ0"/>
<name>A0A177YLZ0_9NOCA</name>
<dbReference type="InterPro" id="IPR014719">
    <property type="entry name" value="Ribosomal_bL12_C/ClpS-like"/>
</dbReference>
<evidence type="ECO:0008006" key="3">
    <source>
        <dbReference type="Google" id="ProtNLM"/>
    </source>
</evidence>
<comment type="caution">
    <text evidence="1">The sequence shown here is derived from an EMBL/GenBank/DDBJ whole genome shotgun (WGS) entry which is preliminary data.</text>
</comment>
<organism evidence="1 2">
    <name type="scientific">Rhodococcoides kyotonense</name>
    <dbReference type="NCBI Taxonomy" id="398843"/>
    <lineage>
        <taxon>Bacteria</taxon>
        <taxon>Bacillati</taxon>
        <taxon>Actinomycetota</taxon>
        <taxon>Actinomycetes</taxon>
        <taxon>Mycobacteriales</taxon>
        <taxon>Nocardiaceae</taxon>
        <taxon>Rhodococcoides</taxon>
    </lineage>
</organism>
<reference evidence="1 2" key="1">
    <citation type="submission" date="2016-03" db="EMBL/GenBank/DDBJ databases">
        <title>Genome sequence of Rhodococcus kyotonensis KB10.</title>
        <authorList>
            <person name="Jeong H."/>
            <person name="Hong C.E."/>
            <person name="Jo S.H."/>
            <person name="Park J.M."/>
        </authorList>
    </citation>
    <scope>NUCLEOTIDE SEQUENCE [LARGE SCALE GENOMIC DNA]</scope>
    <source>
        <strain evidence="1 2">KB10</strain>
    </source>
</reference>
<evidence type="ECO:0000313" key="1">
    <source>
        <dbReference type="EMBL" id="OAK56280.1"/>
    </source>
</evidence>
<gene>
    <name evidence="1" type="ORF">A3K89_17625</name>
</gene>
<protein>
    <recommendedName>
        <fullName evidence="3">Ribosomal protein L7/L12 C-terminal domain-containing protein</fullName>
    </recommendedName>
</protein>
<dbReference type="EMBL" id="LVHI01000005">
    <property type="protein sequence ID" value="OAK56280.1"/>
    <property type="molecule type" value="Genomic_DNA"/>
</dbReference>
<dbReference type="Proteomes" id="UP000077519">
    <property type="component" value="Unassembled WGS sequence"/>
</dbReference>
<proteinExistence type="predicted"/>
<keyword evidence="2" id="KW-1185">Reference proteome</keyword>
<dbReference type="Gene3D" id="3.30.1390.10">
    <property type="match status" value="1"/>
</dbReference>